<dbReference type="Proteomes" id="UP001327560">
    <property type="component" value="Chromosome 4"/>
</dbReference>
<gene>
    <name evidence="2" type="ORF">Cni_G12706</name>
</gene>
<organism evidence="2 3">
    <name type="scientific">Canna indica</name>
    <name type="common">Indian-shot</name>
    <dbReference type="NCBI Taxonomy" id="4628"/>
    <lineage>
        <taxon>Eukaryota</taxon>
        <taxon>Viridiplantae</taxon>
        <taxon>Streptophyta</taxon>
        <taxon>Embryophyta</taxon>
        <taxon>Tracheophyta</taxon>
        <taxon>Spermatophyta</taxon>
        <taxon>Magnoliopsida</taxon>
        <taxon>Liliopsida</taxon>
        <taxon>Zingiberales</taxon>
        <taxon>Cannaceae</taxon>
        <taxon>Canna</taxon>
    </lineage>
</organism>
<accession>A0AAQ3K8U5</accession>
<dbReference type="EMBL" id="CP136893">
    <property type="protein sequence ID" value="WOL03985.1"/>
    <property type="molecule type" value="Genomic_DNA"/>
</dbReference>
<proteinExistence type="predicted"/>
<dbReference type="PANTHER" id="PTHR31973">
    <property type="entry name" value="POLYPROTEIN, PUTATIVE-RELATED"/>
    <property type="match status" value="1"/>
</dbReference>
<dbReference type="PANTHER" id="PTHR31973:SF187">
    <property type="entry name" value="MUTATOR TRANSPOSASE MUDRA PROTEIN"/>
    <property type="match status" value="1"/>
</dbReference>
<dbReference type="InterPro" id="IPR018289">
    <property type="entry name" value="MULE_transposase_dom"/>
</dbReference>
<name>A0AAQ3K8U5_9LILI</name>
<sequence>METKCAMGCPWRIYGSWMKRDLTFIVKSYNDEHICSRNMTNRQATTRWMSKYYVEKFRRNTNWSVKEMEKDLLTKFYLSISRMKAYRSKWEALRKLQGSIEEHYAMLGLYLEQLRIVNPTSMFSIVYKRAFTGAHSVFQHLYIGFDGLKKGFMHGCRPIIGFDGCFLKTFLGGQLLSTVGRDHNNQMFPIAWAVVEGENYHAWSWFLGILFDDLAIDPGYDLTLISDQQKGLDYATKQRVPGAEHRNCACHIYAN</sequence>
<reference evidence="2 3" key="1">
    <citation type="submission" date="2023-10" db="EMBL/GenBank/DDBJ databases">
        <title>Chromosome-scale genome assembly provides insights into flower coloration mechanisms of Canna indica.</title>
        <authorList>
            <person name="Li C."/>
        </authorList>
    </citation>
    <scope>NUCLEOTIDE SEQUENCE [LARGE SCALE GENOMIC DNA]</scope>
    <source>
        <tissue evidence="2">Flower</tissue>
    </source>
</reference>
<keyword evidence="3" id="KW-1185">Reference proteome</keyword>
<evidence type="ECO:0000259" key="1">
    <source>
        <dbReference type="Pfam" id="PF10551"/>
    </source>
</evidence>
<feature type="domain" description="MULE transposase" evidence="1">
    <location>
        <begin position="160"/>
        <end position="255"/>
    </location>
</feature>
<dbReference type="Pfam" id="PF10551">
    <property type="entry name" value="MULE"/>
    <property type="match status" value="1"/>
</dbReference>
<evidence type="ECO:0000313" key="2">
    <source>
        <dbReference type="EMBL" id="WOL03985.1"/>
    </source>
</evidence>
<dbReference type="AlphaFoldDB" id="A0AAQ3K8U5"/>
<protein>
    <recommendedName>
        <fullName evidence="1">MULE transposase domain-containing protein</fullName>
    </recommendedName>
</protein>
<evidence type="ECO:0000313" key="3">
    <source>
        <dbReference type="Proteomes" id="UP001327560"/>
    </source>
</evidence>